<reference evidence="1" key="1">
    <citation type="submission" date="2020-05" db="EMBL/GenBank/DDBJ databases">
        <title>Large-scale comparative analyses of tick genomes elucidate their genetic diversity and vector capacities.</title>
        <authorList>
            <person name="Jia N."/>
            <person name="Wang J."/>
            <person name="Shi W."/>
            <person name="Du L."/>
            <person name="Sun Y."/>
            <person name="Zhan W."/>
            <person name="Jiang J."/>
            <person name="Wang Q."/>
            <person name="Zhang B."/>
            <person name="Ji P."/>
            <person name="Sakyi L.B."/>
            <person name="Cui X."/>
            <person name="Yuan T."/>
            <person name="Jiang B."/>
            <person name="Yang W."/>
            <person name="Lam T.T.-Y."/>
            <person name="Chang Q."/>
            <person name="Ding S."/>
            <person name="Wang X."/>
            <person name="Zhu J."/>
            <person name="Ruan X."/>
            <person name="Zhao L."/>
            <person name="Wei J."/>
            <person name="Que T."/>
            <person name="Du C."/>
            <person name="Cheng J."/>
            <person name="Dai P."/>
            <person name="Han X."/>
            <person name="Huang E."/>
            <person name="Gao Y."/>
            <person name="Liu J."/>
            <person name="Shao H."/>
            <person name="Ye R."/>
            <person name="Li L."/>
            <person name="Wei W."/>
            <person name="Wang X."/>
            <person name="Wang C."/>
            <person name="Yang T."/>
            <person name="Huo Q."/>
            <person name="Li W."/>
            <person name="Guo W."/>
            <person name="Chen H."/>
            <person name="Zhou L."/>
            <person name="Ni X."/>
            <person name="Tian J."/>
            <person name="Zhou Y."/>
            <person name="Sheng Y."/>
            <person name="Liu T."/>
            <person name="Pan Y."/>
            <person name="Xia L."/>
            <person name="Li J."/>
            <person name="Zhao F."/>
            <person name="Cao W."/>
        </authorList>
    </citation>
    <scope>NUCLEOTIDE SEQUENCE</scope>
    <source>
        <strain evidence="1">Dsil-2018</strain>
    </source>
</reference>
<gene>
    <name evidence="1" type="ORF">HPB49_006635</name>
</gene>
<evidence type="ECO:0000313" key="1">
    <source>
        <dbReference type="EMBL" id="KAH7949247.1"/>
    </source>
</evidence>
<organism evidence="1 2">
    <name type="scientific">Dermacentor silvarum</name>
    <name type="common">Tick</name>
    <dbReference type="NCBI Taxonomy" id="543639"/>
    <lineage>
        <taxon>Eukaryota</taxon>
        <taxon>Metazoa</taxon>
        <taxon>Ecdysozoa</taxon>
        <taxon>Arthropoda</taxon>
        <taxon>Chelicerata</taxon>
        <taxon>Arachnida</taxon>
        <taxon>Acari</taxon>
        <taxon>Parasitiformes</taxon>
        <taxon>Ixodida</taxon>
        <taxon>Ixodoidea</taxon>
        <taxon>Ixodidae</taxon>
        <taxon>Rhipicephalinae</taxon>
        <taxon>Dermacentor</taxon>
    </lineage>
</organism>
<dbReference type="EMBL" id="CM023474">
    <property type="protein sequence ID" value="KAH7949247.1"/>
    <property type="molecule type" value="Genomic_DNA"/>
</dbReference>
<dbReference type="Proteomes" id="UP000821865">
    <property type="component" value="Chromosome 5"/>
</dbReference>
<name>A0ACB8CQG3_DERSI</name>
<proteinExistence type="predicted"/>
<sequence length="104" mass="11106">MRPDTCASFRIEALPEIVSAIGGRLEIYLDSGVRSGADVVKALSLGARAVFVGRPAIWGLTYNVTLDASVISTLFGLLTNTFTVVAAVLKQHGELSLNRLTMKL</sequence>
<evidence type="ECO:0000313" key="2">
    <source>
        <dbReference type="Proteomes" id="UP000821865"/>
    </source>
</evidence>
<protein>
    <submittedName>
        <fullName evidence="1">Uncharacterized protein</fullName>
    </submittedName>
</protein>
<comment type="caution">
    <text evidence="1">The sequence shown here is derived from an EMBL/GenBank/DDBJ whole genome shotgun (WGS) entry which is preliminary data.</text>
</comment>
<accession>A0ACB8CQG3</accession>
<keyword evidence="2" id="KW-1185">Reference proteome</keyword>